<sequence length="823" mass="90651">MLFRPTRLLPLLLALTLPVSVPLLRASANTIAMAPACPATAANLLTEKWPASWIAAPSGSLFDYGVCFFRRTLRLEARPDRFVVHVSADNRYRLFVNGRSVGFGPERSDAWLMRYDSIDLAPYLHAGANVIAAEVVNYGAYRPAALVSHGTAFILQGDGPAAADVDTGPAWRVLRVGAYAPVPPDPSKIHGYYVAGPGDFVDGRSYPWGWTGSGYDDRTWSSPRLLGNGTPRYHGTDLVRWLAPRNIPMLPETLQRFQAVRRASGVAETSAFLQGRSPITVPAHTHATLLLDQGNETLAFPYLVVSGGRGARLTLAYAEALVDRDGRKGNRNDIEGRHLSGLEDRFITDGGDRRRFEPLDVRCYRYVELRVATEDAPLQIDDVAGMATGYPFYRNATFESDDPVLTRIWDVGWHTARLCAFETYMDCPYYERLQYLGDTRIQALISLAVSGDDRLMRNAIELGDRSRLPGGLTQSRSPSDPPQVIDTFSLSWVEMVHDYWMFRDDPAFVRARLPGIRAVLDWFDRHVDPKTGMLGPLPYWSFVDWAAQWHWDPKLDRGGEPPGAETGGSSIITLQYALALEHAADLFQAFGQTGEADRCRALAGSLREATLRLCWDPGRRLLADTPARSEFSQHANALAVLSGAVSGPAARDLMSRVIDDPSLVACTIYFRFYLLRAMRKAGLGDEYIAQLGPWRDMLAMGLTTFAETPEPSRSDCHAWSASPVCDLLETVCGIRPGSPGFRTVLIAPNLGPLQEARCTVPHPKGQISVAYQRTGTTLAVTIDLPPGLVGTFRWDGSTRALHPGHQVFKVRQNSGDPGGEKAL</sequence>
<dbReference type="PANTHER" id="PTHR34987:SF2">
    <property type="entry name" value="B, PUTATIVE (AFU_ORTHOLOGUE AFUA_7G05040)-RELATED"/>
    <property type="match status" value="1"/>
</dbReference>
<evidence type="ECO:0000259" key="1">
    <source>
        <dbReference type="Pfam" id="PF17389"/>
    </source>
</evidence>
<reference evidence="3" key="1">
    <citation type="submission" date="2016-10" db="EMBL/GenBank/DDBJ databases">
        <title>Sequence of Gallionella enrichment culture.</title>
        <authorList>
            <person name="Poehlein A."/>
            <person name="Muehling M."/>
            <person name="Daniel R."/>
        </authorList>
    </citation>
    <scope>NUCLEOTIDE SEQUENCE</scope>
</reference>
<dbReference type="Gene3D" id="1.50.10.10">
    <property type="match status" value="1"/>
</dbReference>
<name>A0A1J5S646_9ZZZZ</name>
<dbReference type="Gene3D" id="2.60.120.260">
    <property type="entry name" value="Galactose-binding domain-like"/>
    <property type="match status" value="2"/>
</dbReference>
<dbReference type="PANTHER" id="PTHR34987">
    <property type="entry name" value="C, PUTATIVE (AFU_ORTHOLOGUE AFUA_3G02880)-RELATED"/>
    <property type="match status" value="1"/>
</dbReference>
<dbReference type="InterPro" id="IPR035396">
    <property type="entry name" value="Bac_rhamnosid6H"/>
</dbReference>
<protein>
    <submittedName>
        <fullName evidence="3">Bacterial alpha-L-rhamnosidase</fullName>
    </submittedName>
</protein>
<dbReference type="GO" id="GO:0005975">
    <property type="term" value="P:carbohydrate metabolic process"/>
    <property type="evidence" value="ECO:0007669"/>
    <property type="project" value="InterPro"/>
</dbReference>
<proteinExistence type="predicted"/>
<dbReference type="Pfam" id="PF17390">
    <property type="entry name" value="Bac_rhamnosid_C"/>
    <property type="match status" value="1"/>
</dbReference>
<dbReference type="InterPro" id="IPR008928">
    <property type="entry name" value="6-hairpin_glycosidase_sf"/>
</dbReference>
<dbReference type="Pfam" id="PF17389">
    <property type="entry name" value="Bac_rhamnosid6H"/>
    <property type="match status" value="1"/>
</dbReference>
<dbReference type="EMBL" id="MLJW01000063">
    <property type="protein sequence ID" value="OIR03767.1"/>
    <property type="molecule type" value="Genomic_DNA"/>
</dbReference>
<dbReference type="Gene3D" id="2.60.420.10">
    <property type="entry name" value="Maltose phosphorylase, domain 3"/>
    <property type="match status" value="1"/>
</dbReference>
<accession>A0A1J5S646</accession>
<evidence type="ECO:0000259" key="2">
    <source>
        <dbReference type="Pfam" id="PF17390"/>
    </source>
</evidence>
<dbReference type="SUPFAM" id="SSF49785">
    <property type="entry name" value="Galactose-binding domain-like"/>
    <property type="match status" value="1"/>
</dbReference>
<dbReference type="SUPFAM" id="SSF48208">
    <property type="entry name" value="Six-hairpin glycosidases"/>
    <property type="match status" value="1"/>
</dbReference>
<gene>
    <name evidence="3" type="ORF">GALL_141870</name>
</gene>
<organism evidence="3">
    <name type="scientific">mine drainage metagenome</name>
    <dbReference type="NCBI Taxonomy" id="410659"/>
    <lineage>
        <taxon>unclassified sequences</taxon>
        <taxon>metagenomes</taxon>
        <taxon>ecological metagenomes</taxon>
    </lineage>
</organism>
<dbReference type="InterPro" id="IPR035398">
    <property type="entry name" value="Bac_rhamnosid_C"/>
</dbReference>
<dbReference type="InterPro" id="IPR008979">
    <property type="entry name" value="Galactose-bd-like_sf"/>
</dbReference>
<evidence type="ECO:0000313" key="3">
    <source>
        <dbReference type="EMBL" id="OIR03767.1"/>
    </source>
</evidence>
<dbReference type="InterPro" id="IPR012341">
    <property type="entry name" value="6hp_glycosidase-like_sf"/>
</dbReference>
<feature type="domain" description="Alpha-L-rhamnosidase C-terminal" evidence="2">
    <location>
        <begin position="733"/>
        <end position="787"/>
    </location>
</feature>
<comment type="caution">
    <text evidence="3">The sequence shown here is derived from an EMBL/GenBank/DDBJ whole genome shotgun (WGS) entry which is preliminary data.</text>
</comment>
<dbReference type="AlphaFoldDB" id="A0A1J5S646"/>
<feature type="domain" description="Alpha-L-rhamnosidase six-hairpin glycosidase" evidence="1">
    <location>
        <begin position="395"/>
        <end position="724"/>
    </location>
</feature>